<dbReference type="InterPro" id="IPR002575">
    <property type="entry name" value="Aminoglycoside_PTrfase"/>
</dbReference>
<dbReference type="Gene3D" id="3.90.1200.10">
    <property type="match status" value="1"/>
</dbReference>
<dbReference type="GO" id="GO:0016740">
    <property type="term" value="F:transferase activity"/>
    <property type="evidence" value="ECO:0007669"/>
    <property type="project" value="UniProtKB-KW"/>
</dbReference>
<evidence type="ECO:0000313" key="2">
    <source>
        <dbReference type="EMBL" id="PYE15941.1"/>
    </source>
</evidence>
<sequence length="361" mass="39338">MNAPVAVPVPETLEEALSPQWLSAALQDRYPGITVNQVESGPVVSRVSTNARFTIKYSGINGQGPSSSLCVKGYFNEIGQAARYIGEAETYFYRDLVEPAGIRTLACIYADVDPATRHGVVITEDIVAAGGEFIDAATDYTPEQAASSLREMAKLHALTWGNAQYAETAWLRPRMGTTLTLWGEEAVTARIEANVLGPNGHRVPQKSRAPKKLFDAYTTLVAETKELIADPGTAWCVIHGDGHPGNLIIDADGKPSLVDWQLVQRGLWYFDVGYHIASTLTVDDRRRTERELLEGYLAALTEFGVVDAPAFGEAWDLLGRGVVHGYYLWGITAEVNPKLTEILCHRLGTAVADHDGLSKLL</sequence>
<evidence type="ECO:0000313" key="3">
    <source>
        <dbReference type="Proteomes" id="UP000247591"/>
    </source>
</evidence>
<dbReference type="EMBL" id="QJSP01000009">
    <property type="protein sequence ID" value="PYE15941.1"/>
    <property type="molecule type" value="Genomic_DNA"/>
</dbReference>
<accession>A0A318RGJ9</accession>
<dbReference type="Pfam" id="PF01636">
    <property type="entry name" value="APH"/>
    <property type="match status" value="1"/>
</dbReference>
<keyword evidence="2" id="KW-0808">Transferase</keyword>
<proteinExistence type="predicted"/>
<organism evidence="2 3">
    <name type="scientific">Williamsia limnetica</name>
    <dbReference type="NCBI Taxonomy" id="882452"/>
    <lineage>
        <taxon>Bacteria</taxon>
        <taxon>Bacillati</taxon>
        <taxon>Actinomycetota</taxon>
        <taxon>Actinomycetes</taxon>
        <taxon>Mycobacteriales</taxon>
        <taxon>Nocardiaceae</taxon>
        <taxon>Williamsia</taxon>
    </lineage>
</organism>
<dbReference type="PANTHER" id="PTHR23020:SF41">
    <property type="entry name" value="AMINOGLYCOSIDE PHOSPHOTRANSFERASE DOMAIN-CONTAINING PROTEIN"/>
    <property type="match status" value="1"/>
</dbReference>
<dbReference type="SUPFAM" id="SSF56112">
    <property type="entry name" value="Protein kinase-like (PK-like)"/>
    <property type="match status" value="1"/>
</dbReference>
<dbReference type="InterPro" id="IPR011009">
    <property type="entry name" value="Kinase-like_dom_sf"/>
</dbReference>
<dbReference type="OrthoDB" id="141068at2"/>
<reference evidence="2 3" key="1">
    <citation type="submission" date="2018-06" db="EMBL/GenBank/DDBJ databases">
        <title>Genomic Encyclopedia of Type Strains, Phase IV (KMG-IV): sequencing the most valuable type-strain genomes for metagenomic binning, comparative biology and taxonomic classification.</title>
        <authorList>
            <person name="Goeker M."/>
        </authorList>
    </citation>
    <scope>NUCLEOTIDE SEQUENCE [LARGE SCALE GENOMIC DNA]</scope>
    <source>
        <strain evidence="2 3">DSM 45521</strain>
    </source>
</reference>
<dbReference type="PANTHER" id="PTHR23020">
    <property type="entry name" value="UNCHARACTERIZED NUCLEAR HORMONE RECEPTOR-RELATED"/>
    <property type="match status" value="1"/>
</dbReference>
<dbReference type="AlphaFoldDB" id="A0A318RGJ9"/>
<name>A0A318RGJ9_WILLI</name>
<comment type="caution">
    <text evidence="2">The sequence shown here is derived from an EMBL/GenBank/DDBJ whole genome shotgun (WGS) entry which is preliminary data.</text>
</comment>
<dbReference type="InterPro" id="IPR052961">
    <property type="entry name" value="Oxido-Kinase-like_Enzymes"/>
</dbReference>
<keyword evidence="3" id="KW-1185">Reference proteome</keyword>
<feature type="domain" description="Aminoglycoside phosphotransferase" evidence="1">
    <location>
        <begin position="220"/>
        <end position="299"/>
    </location>
</feature>
<protein>
    <submittedName>
        <fullName evidence="2">Phosphotransferase family enzyme</fullName>
    </submittedName>
</protein>
<dbReference type="Proteomes" id="UP000247591">
    <property type="component" value="Unassembled WGS sequence"/>
</dbReference>
<gene>
    <name evidence="2" type="ORF">DFR67_109169</name>
</gene>
<evidence type="ECO:0000259" key="1">
    <source>
        <dbReference type="Pfam" id="PF01636"/>
    </source>
</evidence>